<dbReference type="PROSITE" id="PS51063">
    <property type="entry name" value="HTH_CRP_2"/>
    <property type="match status" value="1"/>
</dbReference>
<dbReference type="OrthoDB" id="7584044at2"/>
<dbReference type="RefSeq" id="WP_111529871.1">
    <property type="nucleotide sequence ID" value="NZ_JBHRSG010000003.1"/>
</dbReference>
<dbReference type="InterPro" id="IPR036388">
    <property type="entry name" value="WH-like_DNA-bd_sf"/>
</dbReference>
<dbReference type="EMBL" id="QFYQ01000001">
    <property type="protein sequence ID" value="RAK56123.1"/>
    <property type="molecule type" value="Genomic_DNA"/>
</dbReference>
<dbReference type="InterPro" id="IPR014710">
    <property type="entry name" value="RmlC-like_jellyroll"/>
</dbReference>
<evidence type="ECO:0000256" key="2">
    <source>
        <dbReference type="ARBA" id="ARBA00023125"/>
    </source>
</evidence>
<accession>A0A328AMC6</accession>
<feature type="domain" description="HTH crp-type" evidence="4">
    <location>
        <begin position="146"/>
        <end position="220"/>
    </location>
</feature>
<dbReference type="SUPFAM" id="SSF46785">
    <property type="entry name" value="Winged helix' DNA-binding domain"/>
    <property type="match status" value="1"/>
</dbReference>
<sequence length="239" mass="26511">MTERLVRKFANAGKLPRLAEVALSEAAADQRVLEPDQLIVAERDFPDCVHVVLEGFACRYKILAASGRRPILDFLLPGDLCDAHPDVGAAMDHSIGTLTTCRVAFIPREALWDLARRFPAIARALSWSALVEESVAREWLVNIAARPADQRIAHLLCEICARLQAVGLSDRGRYPLPITQLDLADATGLSLVHANRMLQRLRAAKLVVWRSDELTLPQPAQLARYCGFESDYLHLDALT</sequence>
<protein>
    <submittedName>
        <fullName evidence="5">Crp/Fnr family transcriptional regulator</fullName>
    </submittedName>
</protein>
<organism evidence="5 6">
    <name type="scientific">Phenylobacterium soli</name>
    <dbReference type="NCBI Taxonomy" id="2170551"/>
    <lineage>
        <taxon>Bacteria</taxon>
        <taxon>Pseudomonadati</taxon>
        <taxon>Pseudomonadota</taxon>
        <taxon>Alphaproteobacteria</taxon>
        <taxon>Caulobacterales</taxon>
        <taxon>Caulobacteraceae</taxon>
        <taxon>Phenylobacterium</taxon>
    </lineage>
</organism>
<evidence type="ECO:0000256" key="1">
    <source>
        <dbReference type="ARBA" id="ARBA00023015"/>
    </source>
</evidence>
<comment type="caution">
    <text evidence="5">The sequence shown here is derived from an EMBL/GenBank/DDBJ whole genome shotgun (WGS) entry which is preliminary data.</text>
</comment>
<evidence type="ECO:0000256" key="3">
    <source>
        <dbReference type="ARBA" id="ARBA00023163"/>
    </source>
</evidence>
<dbReference type="InterPro" id="IPR018490">
    <property type="entry name" value="cNMP-bd_dom_sf"/>
</dbReference>
<name>A0A328AMC6_9CAUL</name>
<dbReference type="InterPro" id="IPR036390">
    <property type="entry name" value="WH_DNA-bd_sf"/>
</dbReference>
<dbReference type="InterPro" id="IPR012318">
    <property type="entry name" value="HTH_CRP"/>
</dbReference>
<keyword evidence="3" id="KW-0804">Transcription</keyword>
<dbReference type="Proteomes" id="UP000249254">
    <property type="component" value="Unassembled WGS sequence"/>
</dbReference>
<evidence type="ECO:0000259" key="4">
    <source>
        <dbReference type="PROSITE" id="PS51063"/>
    </source>
</evidence>
<keyword evidence="6" id="KW-1185">Reference proteome</keyword>
<dbReference type="Gene3D" id="2.60.120.10">
    <property type="entry name" value="Jelly Rolls"/>
    <property type="match status" value="1"/>
</dbReference>
<dbReference type="SUPFAM" id="SSF51206">
    <property type="entry name" value="cAMP-binding domain-like"/>
    <property type="match status" value="1"/>
</dbReference>
<reference evidence="6" key="1">
    <citation type="submission" date="2018-05" db="EMBL/GenBank/DDBJ databases">
        <authorList>
            <person name="Li X."/>
        </authorList>
    </citation>
    <scope>NUCLEOTIDE SEQUENCE [LARGE SCALE GENOMIC DNA]</scope>
    <source>
        <strain evidence="6">LX32</strain>
    </source>
</reference>
<proteinExistence type="predicted"/>
<evidence type="ECO:0000313" key="5">
    <source>
        <dbReference type="EMBL" id="RAK56123.1"/>
    </source>
</evidence>
<dbReference type="Gene3D" id="1.10.10.10">
    <property type="entry name" value="Winged helix-like DNA-binding domain superfamily/Winged helix DNA-binding domain"/>
    <property type="match status" value="1"/>
</dbReference>
<dbReference type="GO" id="GO:0006355">
    <property type="term" value="P:regulation of DNA-templated transcription"/>
    <property type="evidence" value="ECO:0007669"/>
    <property type="project" value="InterPro"/>
</dbReference>
<keyword evidence="1" id="KW-0805">Transcription regulation</keyword>
<dbReference type="Pfam" id="PF13545">
    <property type="entry name" value="HTH_Crp_2"/>
    <property type="match status" value="1"/>
</dbReference>
<dbReference type="InterPro" id="IPR000595">
    <property type="entry name" value="cNMP-bd_dom"/>
</dbReference>
<keyword evidence="2" id="KW-0238">DNA-binding</keyword>
<dbReference type="Pfam" id="PF00027">
    <property type="entry name" value="cNMP_binding"/>
    <property type="match status" value="1"/>
</dbReference>
<evidence type="ECO:0000313" key="6">
    <source>
        <dbReference type="Proteomes" id="UP000249254"/>
    </source>
</evidence>
<dbReference type="CDD" id="cd00038">
    <property type="entry name" value="CAP_ED"/>
    <property type="match status" value="1"/>
</dbReference>
<dbReference type="AlphaFoldDB" id="A0A328AMC6"/>
<gene>
    <name evidence="5" type="ORF">DJ017_17190</name>
</gene>
<dbReference type="GO" id="GO:0003677">
    <property type="term" value="F:DNA binding"/>
    <property type="evidence" value="ECO:0007669"/>
    <property type="project" value="UniProtKB-KW"/>
</dbReference>